<organism evidence="1 2">
    <name type="scientific">Serratia rubidaea</name>
    <name type="common">Serratia marinorubra</name>
    <dbReference type="NCBI Taxonomy" id="61652"/>
    <lineage>
        <taxon>Bacteria</taxon>
        <taxon>Pseudomonadati</taxon>
        <taxon>Pseudomonadota</taxon>
        <taxon>Gammaproteobacteria</taxon>
        <taxon>Enterobacterales</taxon>
        <taxon>Yersiniaceae</taxon>
        <taxon>Serratia</taxon>
    </lineage>
</organism>
<evidence type="ECO:0000313" key="2">
    <source>
        <dbReference type="Proteomes" id="UP000271603"/>
    </source>
</evidence>
<gene>
    <name evidence="1" type="ORF">NCTC9419_05030</name>
</gene>
<dbReference type="Proteomes" id="UP000271603">
    <property type="component" value="Chromosome"/>
</dbReference>
<dbReference type="STRING" id="61652.AXX16_2463"/>
<proteinExistence type="predicted"/>
<dbReference type="EMBL" id="LR134155">
    <property type="protein sequence ID" value="VEA73401.1"/>
    <property type="molecule type" value="Genomic_DNA"/>
</dbReference>
<protein>
    <submittedName>
        <fullName evidence="1">Uncharacterized conserved protein</fullName>
    </submittedName>
</protein>
<name>A0A3S4GFV1_SERRU</name>
<dbReference type="InterPro" id="IPR011231">
    <property type="entry name" value="Phage_VT1-Sakai_H0018"/>
</dbReference>
<dbReference type="AlphaFoldDB" id="A0A3S4GFV1"/>
<dbReference type="RefSeq" id="WP_128144672.1">
    <property type="nucleotide sequence ID" value="NZ_CP110227.1"/>
</dbReference>
<evidence type="ECO:0000313" key="1">
    <source>
        <dbReference type="EMBL" id="VEA73401.1"/>
    </source>
</evidence>
<dbReference type="PIRSF" id="PIRSF030771">
    <property type="entry name" value="UCP030771"/>
    <property type="match status" value="1"/>
</dbReference>
<dbReference type="Pfam" id="PF09956">
    <property type="entry name" value="Phage_cement_2"/>
    <property type="match status" value="1"/>
</dbReference>
<sequence>MAKNLQQDGTTLDYENTSATLIESGQPVAVGGIVGVAHADIPAGAWGVLHTVGVFVLPKVADETWAVGDKVYLDATGALTAKATDGAEAAAAFPLAGSAWSAGEAGQEDAPVRLGF</sequence>
<reference evidence="1 2" key="1">
    <citation type="submission" date="2018-12" db="EMBL/GenBank/DDBJ databases">
        <authorList>
            <consortium name="Pathogen Informatics"/>
        </authorList>
    </citation>
    <scope>NUCLEOTIDE SEQUENCE [LARGE SCALE GENOMIC DNA]</scope>
    <source>
        <strain evidence="1 2">NCTC9419</strain>
    </source>
</reference>
<accession>A0A3S4GFV1</accession>